<name>X1RZV3_9ZZZZ</name>
<accession>X1RZV3</accession>
<organism evidence="1">
    <name type="scientific">marine sediment metagenome</name>
    <dbReference type="NCBI Taxonomy" id="412755"/>
    <lineage>
        <taxon>unclassified sequences</taxon>
        <taxon>metagenomes</taxon>
        <taxon>ecological metagenomes</taxon>
    </lineage>
</organism>
<dbReference type="AlphaFoldDB" id="X1RZV3"/>
<dbReference type="EMBL" id="BARW01001553">
    <property type="protein sequence ID" value="GAI61029.1"/>
    <property type="molecule type" value="Genomic_DNA"/>
</dbReference>
<comment type="caution">
    <text evidence="1">The sequence shown here is derived from an EMBL/GenBank/DDBJ whole genome shotgun (WGS) entry which is preliminary data.</text>
</comment>
<sequence length="210" mass="25239">DDFYDEPYLEYDEENIFHEWYLIEGEERINELSRQLRTFFNYKQSIVRLKFAKPRNYTKNSHSELISRYENDLITHTSRFIVLLKNLEVEDGDIAEKLKNHMKKLSLNPERADIEKLQEINKYCKKIWEIIHILSELGLYNNQSLLKNAIKISCISCEVKTALFPRFSNFYNELNKNYLQLEKELIRSHQVNKKDQLPAKEKKTRVCISK</sequence>
<reference evidence="1" key="1">
    <citation type="journal article" date="2014" name="Front. Microbiol.">
        <title>High frequency of phylogenetically diverse reductive dehalogenase-homologous genes in deep subseafloor sedimentary metagenomes.</title>
        <authorList>
            <person name="Kawai M."/>
            <person name="Futagami T."/>
            <person name="Toyoda A."/>
            <person name="Takaki Y."/>
            <person name="Nishi S."/>
            <person name="Hori S."/>
            <person name="Arai W."/>
            <person name="Tsubouchi T."/>
            <person name="Morono Y."/>
            <person name="Uchiyama I."/>
            <person name="Ito T."/>
            <person name="Fujiyama A."/>
            <person name="Inagaki F."/>
            <person name="Takami H."/>
        </authorList>
    </citation>
    <scope>NUCLEOTIDE SEQUENCE</scope>
    <source>
        <strain evidence="1">Expedition CK06-06</strain>
    </source>
</reference>
<evidence type="ECO:0000313" key="1">
    <source>
        <dbReference type="EMBL" id="GAI61029.1"/>
    </source>
</evidence>
<proteinExistence type="predicted"/>
<gene>
    <name evidence="1" type="ORF">S12H4_04874</name>
</gene>
<feature type="non-terminal residue" evidence="1">
    <location>
        <position position="1"/>
    </location>
</feature>
<protein>
    <submittedName>
        <fullName evidence="1">Uncharacterized protein</fullName>
    </submittedName>
</protein>